<evidence type="ECO:0000313" key="2">
    <source>
        <dbReference type="EMBL" id="KAK3270745.1"/>
    </source>
</evidence>
<dbReference type="EMBL" id="LGRX02010219">
    <property type="protein sequence ID" value="KAK3270745.1"/>
    <property type="molecule type" value="Genomic_DNA"/>
</dbReference>
<feature type="non-terminal residue" evidence="2">
    <location>
        <position position="90"/>
    </location>
</feature>
<dbReference type="Proteomes" id="UP001190700">
    <property type="component" value="Unassembled WGS sequence"/>
</dbReference>
<proteinExistence type="predicted"/>
<evidence type="ECO:0000256" key="1">
    <source>
        <dbReference type="SAM" id="MobiDB-lite"/>
    </source>
</evidence>
<evidence type="ECO:0000313" key="3">
    <source>
        <dbReference type="Proteomes" id="UP001190700"/>
    </source>
</evidence>
<feature type="region of interest" description="Disordered" evidence="1">
    <location>
        <begin position="1"/>
        <end position="23"/>
    </location>
</feature>
<keyword evidence="3" id="KW-1185">Reference proteome</keyword>
<sequence length="90" mass="10057">MARVAQPTRCSKQWEHATGRPGHALRQQAVGHDEVDTASPHDSDWGMTRVFIDANSLTVKSLLGGVTRLEDTSRFLFASHLLKLDLIKYL</sequence>
<comment type="caution">
    <text evidence="2">The sequence shown here is derived from an EMBL/GenBank/DDBJ whole genome shotgun (WGS) entry which is preliminary data.</text>
</comment>
<dbReference type="AlphaFoldDB" id="A0AAE0G385"/>
<accession>A0AAE0G385</accession>
<gene>
    <name evidence="2" type="ORF">CYMTET_20871</name>
</gene>
<reference evidence="2 3" key="1">
    <citation type="journal article" date="2015" name="Genome Biol. Evol.">
        <title>Comparative Genomics of a Bacterivorous Green Alga Reveals Evolutionary Causalities and Consequences of Phago-Mixotrophic Mode of Nutrition.</title>
        <authorList>
            <person name="Burns J.A."/>
            <person name="Paasch A."/>
            <person name="Narechania A."/>
            <person name="Kim E."/>
        </authorList>
    </citation>
    <scope>NUCLEOTIDE SEQUENCE [LARGE SCALE GENOMIC DNA]</scope>
    <source>
        <strain evidence="2 3">PLY_AMNH</strain>
    </source>
</reference>
<protein>
    <submittedName>
        <fullName evidence="2">Uncharacterized protein</fullName>
    </submittedName>
</protein>
<organism evidence="2 3">
    <name type="scientific">Cymbomonas tetramitiformis</name>
    <dbReference type="NCBI Taxonomy" id="36881"/>
    <lineage>
        <taxon>Eukaryota</taxon>
        <taxon>Viridiplantae</taxon>
        <taxon>Chlorophyta</taxon>
        <taxon>Pyramimonadophyceae</taxon>
        <taxon>Pyramimonadales</taxon>
        <taxon>Pyramimonadaceae</taxon>
        <taxon>Cymbomonas</taxon>
    </lineage>
</organism>
<name>A0AAE0G385_9CHLO</name>